<proteinExistence type="predicted"/>
<organism evidence="2 3">
    <name type="scientific">Cyanidioschyzon merolae (strain NIES-3377 / 10D)</name>
    <name type="common">Unicellular red alga</name>
    <dbReference type="NCBI Taxonomy" id="280699"/>
    <lineage>
        <taxon>Eukaryota</taxon>
        <taxon>Rhodophyta</taxon>
        <taxon>Bangiophyceae</taxon>
        <taxon>Cyanidiales</taxon>
        <taxon>Cyanidiaceae</taxon>
        <taxon>Cyanidioschyzon</taxon>
    </lineage>
</organism>
<dbReference type="EMBL" id="AP006502">
    <property type="protein sequence ID" value="BAM83106.1"/>
    <property type="molecule type" value="Genomic_DNA"/>
</dbReference>
<evidence type="ECO:0000313" key="2">
    <source>
        <dbReference type="EMBL" id="BAM83106.1"/>
    </source>
</evidence>
<dbReference type="RefSeq" id="XP_005539142.1">
    <property type="nucleotide sequence ID" value="XM_005539085.1"/>
</dbReference>
<feature type="region of interest" description="Disordered" evidence="1">
    <location>
        <begin position="231"/>
        <end position="263"/>
    </location>
</feature>
<feature type="region of interest" description="Disordered" evidence="1">
    <location>
        <begin position="18"/>
        <end position="57"/>
    </location>
</feature>
<name>M1UXC8_CYAM1</name>
<dbReference type="Proteomes" id="UP000007014">
    <property type="component" value="Chromosome 20"/>
</dbReference>
<reference evidence="2 3" key="1">
    <citation type="journal article" date="2004" name="Nature">
        <title>Genome sequence of the ultrasmall unicellular red alga Cyanidioschyzon merolae 10D.</title>
        <authorList>
            <person name="Matsuzaki M."/>
            <person name="Misumi O."/>
            <person name="Shin-i T."/>
            <person name="Maruyama S."/>
            <person name="Takahara M."/>
            <person name="Miyagishima S."/>
            <person name="Mori T."/>
            <person name="Nishida K."/>
            <person name="Yagisawa F."/>
            <person name="Nishida K."/>
            <person name="Yoshida Y."/>
            <person name="Nishimura Y."/>
            <person name="Nakao S."/>
            <person name="Kobayashi T."/>
            <person name="Momoyama Y."/>
            <person name="Higashiyama T."/>
            <person name="Minoda A."/>
            <person name="Sano M."/>
            <person name="Nomoto H."/>
            <person name="Oishi K."/>
            <person name="Hayashi H."/>
            <person name="Ohta F."/>
            <person name="Nishizaka S."/>
            <person name="Haga S."/>
            <person name="Miura S."/>
            <person name="Morishita T."/>
            <person name="Kabeya Y."/>
            <person name="Terasawa K."/>
            <person name="Suzuki Y."/>
            <person name="Ishii Y."/>
            <person name="Asakawa S."/>
            <person name="Takano H."/>
            <person name="Ohta N."/>
            <person name="Kuroiwa H."/>
            <person name="Tanaka K."/>
            <person name="Shimizu N."/>
            <person name="Sugano S."/>
            <person name="Sato N."/>
            <person name="Nozaki H."/>
            <person name="Ogasawara N."/>
            <person name="Kohara Y."/>
            <person name="Kuroiwa T."/>
        </authorList>
    </citation>
    <scope>NUCLEOTIDE SEQUENCE [LARGE SCALE GENOMIC DNA]</scope>
    <source>
        <strain evidence="2 3">10D</strain>
    </source>
</reference>
<protein>
    <submittedName>
        <fullName evidence="2">Uncharacterized protein</fullName>
    </submittedName>
</protein>
<dbReference type="HOGENOM" id="CLU_418202_0_0_1"/>
<dbReference type="AlphaFoldDB" id="M1UXC8"/>
<evidence type="ECO:0000256" key="1">
    <source>
        <dbReference type="SAM" id="MobiDB-lite"/>
    </source>
</evidence>
<dbReference type="OrthoDB" id="10605222at2759"/>
<dbReference type="Gramene" id="CMT088CT">
    <property type="protein sequence ID" value="CMT088CT"/>
    <property type="gene ID" value="CMT088C"/>
</dbReference>
<evidence type="ECO:0000313" key="3">
    <source>
        <dbReference type="Proteomes" id="UP000007014"/>
    </source>
</evidence>
<feature type="compositionally biased region" description="Basic and acidic residues" evidence="1">
    <location>
        <begin position="18"/>
        <end position="35"/>
    </location>
</feature>
<sequence>MKADLEAEEIETLTALEYKRRREARRATDSGRDSNEPVWSANELQKPASSLDVEDCWQGTSTGWEERSSLVYTNHSSVLEESLARIDASLLEASPSRQPETPPEFPPDEREEGLPNRGPAPCTHIPGDLVLRRCIRMTLRFVDRKRALECVRSMRRLHAVASIAESRQARGYNLDPVGPAVRAMSCYCFPAAAAGPEQKRAWSWVRRLSLAHRALHEEEFDFQQLWHPGVRRPQRGTQLPNKSDGARASQAGAAADRRLSAGLSPQPQTLPLLLEDLAGWNMHLSTNCELPALQWWQQRISRWRQAFLPLYRVYRRAAQCTPPETLARSTGFHVVGDHYWATFGWISGLETAPRQGNCGGDQKKAPSSMGANANTQSMKEEKQRNLALPFGFMSHTTERVRNLLDSIFAVQYDVLGDQRSVRPAVSPHFMRADATFEKDWMSQPVDAARSRSCPVVVRGAGNVQGLFELLLHFGPWLFSNTDVPLLLASSDVPFMGASLVLTDYTFIGDDDVLLAGDEVSHPCSSTGPRDCTPSYSVTLEFKGPLSPFAMLHWEAFLSQTGAAAATLHAETDKRTLMPRGALSARLFQARDGRLSEMPAALASRLGSAWQHLEAWPAPKDGVVHQDAYPGDALEKPPSVRPWCFLSKADRLGLADR</sequence>
<dbReference type="GeneID" id="16997988"/>
<gene>
    <name evidence="2" type="ORF">CYME_CMT088C</name>
</gene>
<feature type="region of interest" description="Disordered" evidence="1">
    <location>
        <begin position="91"/>
        <end position="121"/>
    </location>
</feature>
<accession>M1UXC8</accession>
<dbReference type="KEGG" id="cme:CYME_CMT088C"/>
<reference evidence="2 3" key="2">
    <citation type="journal article" date="2007" name="BMC Biol.">
        <title>A 100%-complete sequence reveals unusually simple genomic features in the hot-spring red alga Cyanidioschyzon merolae.</title>
        <authorList>
            <person name="Nozaki H."/>
            <person name="Takano H."/>
            <person name="Misumi O."/>
            <person name="Terasawa K."/>
            <person name="Matsuzaki M."/>
            <person name="Maruyama S."/>
            <person name="Nishida K."/>
            <person name="Yagisawa F."/>
            <person name="Yoshida Y."/>
            <person name="Fujiwara T."/>
            <person name="Takio S."/>
            <person name="Tamura K."/>
            <person name="Chung S.J."/>
            <person name="Nakamura S."/>
            <person name="Kuroiwa H."/>
            <person name="Tanaka K."/>
            <person name="Sato N."/>
            <person name="Kuroiwa T."/>
        </authorList>
    </citation>
    <scope>NUCLEOTIDE SEQUENCE [LARGE SCALE GENOMIC DNA]</scope>
    <source>
        <strain evidence="2 3">10D</strain>
    </source>
</reference>
<keyword evidence="3" id="KW-1185">Reference proteome</keyword>